<organism evidence="6">
    <name type="scientific">Streptomyces sp. R28</name>
    <dbReference type="NCBI Taxonomy" id="3238628"/>
    <lineage>
        <taxon>Bacteria</taxon>
        <taxon>Bacillati</taxon>
        <taxon>Actinomycetota</taxon>
        <taxon>Actinomycetes</taxon>
        <taxon>Kitasatosporales</taxon>
        <taxon>Streptomycetaceae</taxon>
        <taxon>Streptomyces</taxon>
    </lineage>
</organism>
<keyword evidence="4" id="KW-0460">Magnesium</keyword>
<dbReference type="InterPro" id="IPR006355">
    <property type="entry name" value="LHPP/HDHD2"/>
</dbReference>
<evidence type="ECO:0000256" key="4">
    <source>
        <dbReference type="ARBA" id="ARBA00022842"/>
    </source>
</evidence>
<dbReference type="AlphaFoldDB" id="A0AB39Q7Y2"/>
<dbReference type="Gene3D" id="3.40.50.1000">
    <property type="entry name" value="HAD superfamily/HAD-like"/>
    <property type="match status" value="2"/>
</dbReference>
<name>A0AB39Q7Y2_9ACTN</name>
<dbReference type="NCBIfam" id="TIGR01460">
    <property type="entry name" value="HAD-SF-IIA"/>
    <property type="match status" value="1"/>
</dbReference>
<dbReference type="GO" id="GO:0005737">
    <property type="term" value="C:cytoplasm"/>
    <property type="evidence" value="ECO:0007669"/>
    <property type="project" value="TreeGrafter"/>
</dbReference>
<keyword evidence="6" id="KW-0378">Hydrolase</keyword>
<dbReference type="GO" id="GO:0046872">
    <property type="term" value="F:metal ion binding"/>
    <property type="evidence" value="ECO:0007669"/>
    <property type="project" value="UniProtKB-KW"/>
</dbReference>
<evidence type="ECO:0000256" key="5">
    <source>
        <dbReference type="ARBA" id="ARBA00039666"/>
    </source>
</evidence>
<dbReference type="Pfam" id="PF13344">
    <property type="entry name" value="Hydrolase_6"/>
    <property type="match status" value="1"/>
</dbReference>
<dbReference type="Pfam" id="PF13242">
    <property type="entry name" value="Hydrolase_like"/>
    <property type="match status" value="1"/>
</dbReference>
<dbReference type="InterPro" id="IPR036412">
    <property type="entry name" value="HAD-like_sf"/>
</dbReference>
<dbReference type="PANTHER" id="PTHR19288">
    <property type="entry name" value="4-NITROPHENYLPHOSPHATASE-RELATED"/>
    <property type="match status" value="1"/>
</dbReference>
<comment type="similarity">
    <text evidence="2">Belongs to the HAD-like hydrolase superfamily.</text>
</comment>
<gene>
    <name evidence="6" type="ORF">AB5J49_41760</name>
</gene>
<keyword evidence="3" id="KW-0479">Metal-binding</keyword>
<dbReference type="SUPFAM" id="SSF56784">
    <property type="entry name" value="HAD-like"/>
    <property type="match status" value="1"/>
</dbReference>
<dbReference type="InterPro" id="IPR023214">
    <property type="entry name" value="HAD_sf"/>
</dbReference>
<dbReference type="InterPro" id="IPR006357">
    <property type="entry name" value="HAD-SF_hydro_IIA"/>
</dbReference>
<protein>
    <recommendedName>
        <fullName evidence="5">Haloacid dehalogenase-like hydrolase domain-containing protein 2</fullName>
    </recommendedName>
</protein>
<evidence type="ECO:0000256" key="1">
    <source>
        <dbReference type="ARBA" id="ARBA00001946"/>
    </source>
</evidence>
<evidence type="ECO:0000256" key="2">
    <source>
        <dbReference type="ARBA" id="ARBA00007958"/>
    </source>
</evidence>
<dbReference type="NCBIfam" id="TIGR01458">
    <property type="entry name" value="HAD-SF-IIA-hyp3"/>
    <property type="match status" value="1"/>
</dbReference>
<dbReference type="RefSeq" id="WP_369174084.1">
    <property type="nucleotide sequence ID" value="NZ_CP163439.1"/>
</dbReference>
<reference evidence="6" key="1">
    <citation type="submission" date="2024-07" db="EMBL/GenBank/DDBJ databases">
        <authorList>
            <person name="Yu S.T."/>
        </authorList>
    </citation>
    <scope>NUCLEOTIDE SEQUENCE</scope>
    <source>
        <strain evidence="6">R28</strain>
    </source>
</reference>
<dbReference type="GO" id="GO:0016791">
    <property type="term" value="F:phosphatase activity"/>
    <property type="evidence" value="ECO:0007669"/>
    <property type="project" value="InterPro"/>
</dbReference>
<accession>A0AB39Q7Y2</accession>
<sequence>MSGPAPADDHRPRTGSLRAVLIDIDGVLTVSWRPLPDAVEALREIRESGLGVALVTNTTSRTRASIARTLADAGFPVSAQDILTAPAVTAAYLAEHCPGARCALLNSGDIAEDLGGITVVGDDEGDGSAPDVVVVGGAGPEFDYAALNRAFGHVQRGARLVAIHRNLYWRTEQGLQLDTGAFLVGLEKAAGVEAEITGKPSAAFFEAVLAHVGVGAEEAVMVGDDIESDVLAAQRAGVTGVLVKTGKYLPQTHRAASGTPDRVIDSFADLPALLAQLRESAQQ</sequence>
<comment type="cofactor">
    <cofactor evidence="1">
        <name>Mg(2+)</name>
        <dbReference type="ChEBI" id="CHEBI:18420"/>
    </cofactor>
</comment>
<dbReference type="NCBIfam" id="TIGR01549">
    <property type="entry name" value="HAD-SF-IA-v1"/>
    <property type="match status" value="1"/>
</dbReference>
<dbReference type="PANTHER" id="PTHR19288:SF46">
    <property type="entry name" value="HALOACID DEHALOGENASE-LIKE HYDROLASE DOMAIN-CONTAINING PROTEIN 2"/>
    <property type="match status" value="1"/>
</dbReference>
<evidence type="ECO:0000256" key="3">
    <source>
        <dbReference type="ARBA" id="ARBA00022723"/>
    </source>
</evidence>
<dbReference type="EMBL" id="CP163439">
    <property type="protein sequence ID" value="XDQ39360.1"/>
    <property type="molecule type" value="Genomic_DNA"/>
</dbReference>
<dbReference type="InterPro" id="IPR006439">
    <property type="entry name" value="HAD-SF_hydro_IA"/>
</dbReference>
<evidence type="ECO:0000313" key="6">
    <source>
        <dbReference type="EMBL" id="XDQ39360.1"/>
    </source>
</evidence>
<proteinExistence type="inferred from homology"/>